<accession>A0A239CVF7</accession>
<dbReference type="CDD" id="cd01285">
    <property type="entry name" value="nucleoside_deaminase"/>
    <property type="match status" value="1"/>
</dbReference>
<dbReference type="Pfam" id="PF00383">
    <property type="entry name" value="dCMP_cyt_deam_1"/>
    <property type="match status" value="1"/>
</dbReference>
<feature type="domain" description="CMP/dCMP-type deaminase" evidence="4">
    <location>
        <begin position="49"/>
        <end position="161"/>
    </location>
</feature>
<evidence type="ECO:0000256" key="2">
    <source>
        <dbReference type="ARBA" id="ARBA00022833"/>
    </source>
</evidence>
<feature type="signal peptide" evidence="3">
    <location>
        <begin position="1"/>
        <end position="29"/>
    </location>
</feature>
<dbReference type="AlphaFoldDB" id="A0A239CVF7"/>
<evidence type="ECO:0000313" key="6">
    <source>
        <dbReference type="Proteomes" id="UP000198324"/>
    </source>
</evidence>
<dbReference type="EMBL" id="FZOC01000009">
    <property type="protein sequence ID" value="SNS23842.1"/>
    <property type="molecule type" value="Genomic_DNA"/>
</dbReference>
<dbReference type="Gene3D" id="3.40.140.10">
    <property type="entry name" value="Cytidine Deaminase, domain 2"/>
    <property type="match status" value="1"/>
</dbReference>
<evidence type="ECO:0000313" key="5">
    <source>
        <dbReference type="EMBL" id="SNS23842.1"/>
    </source>
</evidence>
<evidence type="ECO:0000256" key="1">
    <source>
        <dbReference type="ARBA" id="ARBA00022723"/>
    </source>
</evidence>
<protein>
    <submittedName>
        <fullName evidence="5">tRNA(Arg) A34 adenosine deaminase TadA</fullName>
    </submittedName>
</protein>
<keyword evidence="3" id="KW-0732">Signal</keyword>
<dbReference type="Proteomes" id="UP000198324">
    <property type="component" value="Unassembled WGS sequence"/>
</dbReference>
<dbReference type="InterPro" id="IPR016192">
    <property type="entry name" value="APOBEC/CMP_deaminase_Zn-bd"/>
</dbReference>
<keyword evidence="2" id="KW-0862">Zinc</keyword>
<proteinExistence type="predicted"/>
<dbReference type="PROSITE" id="PS00903">
    <property type="entry name" value="CYT_DCMP_DEAMINASES_1"/>
    <property type="match status" value="1"/>
</dbReference>
<dbReference type="SUPFAM" id="SSF53927">
    <property type="entry name" value="Cytidine deaminase-like"/>
    <property type="match status" value="1"/>
</dbReference>
<dbReference type="PANTHER" id="PTHR11079">
    <property type="entry name" value="CYTOSINE DEAMINASE FAMILY MEMBER"/>
    <property type="match status" value="1"/>
</dbReference>
<evidence type="ECO:0000256" key="3">
    <source>
        <dbReference type="SAM" id="SignalP"/>
    </source>
</evidence>
<name>A0A239CVF7_9BACT</name>
<dbReference type="GO" id="GO:0002100">
    <property type="term" value="P:tRNA wobble adenosine to inosine editing"/>
    <property type="evidence" value="ECO:0007669"/>
    <property type="project" value="TreeGrafter"/>
</dbReference>
<evidence type="ECO:0000259" key="4">
    <source>
        <dbReference type="PROSITE" id="PS51747"/>
    </source>
</evidence>
<feature type="chain" id="PRO_5012285989" evidence="3">
    <location>
        <begin position="30"/>
        <end position="212"/>
    </location>
</feature>
<dbReference type="GO" id="GO:0008270">
    <property type="term" value="F:zinc ion binding"/>
    <property type="evidence" value="ECO:0007669"/>
    <property type="project" value="InterPro"/>
</dbReference>
<organism evidence="5 6">
    <name type="scientific">Humidesulfovibrio mexicanus</name>
    <dbReference type="NCBI Taxonomy" id="147047"/>
    <lineage>
        <taxon>Bacteria</taxon>
        <taxon>Pseudomonadati</taxon>
        <taxon>Thermodesulfobacteriota</taxon>
        <taxon>Desulfovibrionia</taxon>
        <taxon>Desulfovibrionales</taxon>
        <taxon>Desulfovibrionaceae</taxon>
        <taxon>Humidesulfovibrio</taxon>
    </lineage>
</organism>
<dbReference type="GO" id="GO:0052717">
    <property type="term" value="F:tRNA-specific adenosine-34 deaminase activity"/>
    <property type="evidence" value="ECO:0007669"/>
    <property type="project" value="TreeGrafter"/>
</dbReference>
<dbReference type="RefSeq" id="WP_179217085.1">
    <property type="nucleotide sequence ID" value="NZ_FZOC01000009.1"/>
</dbReference>
<dbReference type="InterPro" id="IPR016193">
    <property type="entry name" value="Cytidine_deaminase-like"/>
</dbReference>
<keyword evidence="1" id="KW-0479">Metal-binding</keyword>
<dbReference type="PROSITE" id="PS51747">
    <property type="entry name" value="CYT_DCMP_DEAMINASES_2"/>
    <property type="match status" value="1"/>
</dbReference>
<gene>
    <name evidence="5" type="ORF">SAMN04488503_3297</name>
</gene>
<dbReference type="InterPro" id="IPR002125">
    <property type="entry name" value="CMP_dCMP_dom"/>
</dbReference>
<keyword evidence="6" id="KW-1185">Reference proteome</keyword>
<sequence length="212" mass="23171">MSPASKKHFPSLFSFLLLTIGLICGTAHAQPQGHTADDTAATLANASLKEHEPFIRRCYQLAIDAGKKGNHPFGALLVHKGKIVLEAENTVLTDNDFTNHAEMNLIAEAARTLSRQIIPEATVYTSCAPCAMCTATLAMAGFTRIVYGVSHDALNKRFGLKGKSVSCPALFKTMGMELEFVGPVLEKEGLRVFDFWPEKDPHAQMLKKQARK</sequence>
<reference evidence="5 6" key="1">
    <citation type="submission" date="2017-06" db="EMBL/GenBank/DDBJ databases">
        <authorList>
            <person name="Kim H.J."/>
            <person name="Triplett B.A."/>
        </authorList>
    </citation>
    <scope>NUCLEOTIDE SEQUENCE [LARGE SCALE GENOMIC DNA]</scope>
    <source>
        <strain evidence="5 6">DSM 13116</strain>
    </source>
</reference>
<dbReference type="PANTHER" id="PTHR11079:SF202">
    <property type="entry name" value="TRNA-SPECIFIC ADENOSINE DEAMINASE"/>
    <property type="match status" value="1"/>
</dbReference>